<dbReference type="OrthoDB" id="5854880at2759"/>
<gene>
    <name evidence="2" type="ORF">ACOC_LOCUS8526</name>
</gene>
<dbReference type="Proteomes" id="UP000267027">
    <property type="component" value="Unassembled WGS sequence"/>
</dbReference>
<proteinExistence type="predicted"/>
<dbReference type="EMBL" id="UYYA01004168">
    <property type="protein sequence ID" value="VDM60111.1"/>
    <property type="molecule type" value="Genomic_DNA"/>
</dbReference>
<dbReference type="Gene3D" id="3.60.10.10">
    <property type="entry name" value="Endonuclease/exonuclease/phosphatase"/>
    <property type="match status" value="1"/>
</dbReference>
<protein>
    <submittedName>
        <fullName evidence="4">ADF-H domain-containing protein</fullName>
    </submittedName>
</protein>
<dbReference type="AlphaFoldDB" id="A0A0R3PSC5"/>
<dbReference type="OMA" id="IRNGKAC"/>
<evidence type="ECO:0000256" key="1">
    <source>
        <dbReference type="SAM" id="MobiDB-lite"/>
    </source>
</evidence>
<reference evidence="2 3" key="2">
    <citation type="submission" date="2018-11" db="EMBL/GenBank/DDBJ databases">
        <authorList>
            <consortium name="Pathogen Informatics"/>
        </authorList>
    </citation>
    <scope>NUCLEOTIDE SEQUENCE [LARGE SCALE GENOMIC DNA]</scope>
    <source>
        <strain evidence="2 3">Costa Rica</strain>
    </source>
</reference>
<reference evidence="4" key="1">
    <citation type="submission" date="2017-02" db="UniProtKB">
        <authorList>
            <consortium name="WormBaseParasite"/>
        </authorList>
    </citation>
    <scope>IDENTIFICATION</scope>
</reference>
<name>A0A0R3PSC5_ANGCS</name>
<keyword evidence="3" id="KW-1185">Reference proteome</keyword>
<accession>A0A0R3PSC5</accession>
<evidence type="ECO:0000313" key="2">
    <source>
        <dbReference type="EMBL" id="VDM60111.1"/>
    </source>
</evidence>
<feature type="compositionally biased region" description="Basic and acidic residues" evidence="1">
    <location>
        <begin position="8"/>
        <end position="25"/>
    </location>
</feature>
<dbReference type="WBParaSite" id="ACOC_0000852501-mRNA-1">
    <property type="protein sequence ID" value="ACOC_0000852501-mRNA-1"/>
    <property type="gene ID" value="ACOC_0000852501"/>
</dbReference>
<dbReference type="InterPro" id="IPR036691">
    <property type="entry name" value="Endo/exonu/phosph_ase_sf"/>
</dbReference>
<feature type="region of interest" description="Disordered" evidence="1">
    <location>
        <begin position="1"/>
        <end position="25"/>
    </location>
</feature>
<evidence type="ECO:0000313" key="4">
    <source>
        <dbReference type="WBParaSite" id="ACOC_0000852501-mRNA-1"/>
    </source>
</evidence>
<sequence length="123" mass="14009">MMLGGETAEDRHTPTKQRDPCDPWRKVPSRNVGGVCFVVHPSIVLLVDSYVILSPRIAVFRVQLSRHKKITSINYYSTTDTADEYELNAFYYQLEEVIRNGKACHKFVVGDFKARTGKANESE</sequence>
<organism evidence="4">
    <name type="scientific">Angiostrongylus costaricensis</name>
    <name type="common">Nematode worm</name>
    <dbReference type="NCBI Taxonomy" id="334426"/>
    <lineage>
        <taxon>Eukaryota</taxon>
        <taxon>Metazoa</taxon>
        <taxon>Ecdysozoa</taxon>
        <taxon>Nematoda</taxon>
        <taxon>Chromadorea</taxon>
        <taxon>Rhabditida</taxon>
        <taxon>Rhabditina</taxon>
        <taxon>Rhabditomorpha</taxon>
        <taxon>Strongyloidea</taxon>
        <taxon>Metastrongylidae</taxon>
        <taxon>Angiostrongylus</taxon>
    </lineage>
</organism>
<evidence type="ECO:0000313" key="3">
    <source>
        <dbReference type="Proteomes" id="UP000267027"/>
    </source>
</evidence>